<protein>
    <recommendedName>
        <fullName evidence="11">Probable nicotinate-nucleotide adenylyltransferase</fullName>
        <ecNumber evidence="11">2.7.7.18</ecNumber>
    </recommendedName>
    <alternativeName>
        <fullName evidence="11">Deamido-NAD(+) diphosphorylase</fullName>
    </alternativeName>
    <alternativeName>
        <fullName evidence="11">Deamido-NAD(+) pyrophosphorylase</fullName>
    </alternativeName>
    <alternativeName>
        <fullName evidence="11">Nicotinate mononucleotide adenylyltransferase</fullName>
        <shortName evidence="11">NaMN adenylyltransferase</shortName>
    </alternativeName>
</protein>
<dbReference type="NCBIfam" id="NF000839">
    <property type="entry name" value="PRK00071.1-1"/>
    <property type="match status" value="1"/>
</dbReference>
<dbReference type="UniPathway" id="UPA00253">
    <property type="reaction ID" value="UER00332"/>
</dbReference>
<evidence type="ECO:0000256" key="4">
    <source>
        <dbReference type="ARBA" id="ARBA00022642"/>
    </source>
</evidence>
<keyword evidence="8 11" id="KW-0067">ATP-binding</keyword>
<reference evidence="13" key="1">
    <citation type="submission" date="2018-05" db="EMBL/GenBank/DDBJ databases">
        <authorList>
            <person name="Lanie J.A."/>
            <person name="Ng W.-L."/>
            <person name="Kazmierczak K.M."/>
            <person name="Andrzejewski T.M."/>
            <person name="Davidsen T.M."/>
            <person name="Wayne K.J."/>
            <person name="Tettelin H."/>
            <person name="Glass J.I."/>
            <person name="Rusch D."/>
            <person name="Podicherti R."/>
            <person name="Tsui H.-C.T."/>
            <person name="Winkler M.E."/>
        </authorList>
    </citation>
    <scope>NUCLEOTIDE SEQUENCE</scope>
    <source>
        <strain evidence="13">KNB</strain>
    </source>
</reference>
<dbReference type="HAMAP" id="MF_00244">
    <property type="entry name" value="NaMN_adenylyltr"/>
    <property type="match status" value="1"/>
</dbReference>
<dbReference type="InterPro" id="IPR005248">
    <property type="entry name" value="NadD/NMNAT"/>
</dbReference>
<evidence type="ECO:0000256" key="7">
    <source>
        <dbReference type="ARBA" id="ARBA00022741"/>
    </source>
</evidence>
<keyword evidence="5 11" id="KW-0808">Transferase</keyword>
<dbReference type="EMBL" id="LS423452">
    <property type="protein sequence ID" value="SPS04695.1"/>
    <property type="molecule type" value="Genomic_DNA"/>
</dbReference>
<evidence type="ECO:0000256" key="2">
    <source>
        <dbReference type="ARBA" id="ARBA00005019"/>
    </source>
</evidence>
<organism evidence="13">
    <name type="scientific">Candidatus Nitrotoga fabula</name>
    <dbReference type="NCBI Taxonomy" id="2182327"/>
    <lineage>
        <taxon>Bacteria</taxon>
        <taxon>Pseudomonadati</taxon>
        <taxon>Pseudomonadota</taxon>
        <taxon>Betaproteobacteria</taxon>
        <taxon>Nitrosomonadales</taxon>
        <taxon>Gallionellaceae</taxon>
        <taxon>Candidatus Nitrotoga</taxon>
    </lineage>
</organism>
<comment type="function">
    <text evidence="1 11">Catalyzes the reversible adenylation of nicotinate mononucleotide (NaMN) to nicotinic acid adenine dinucleotide (NaAD).</text>
</comment>
<dbReference type="GO" id="GO:0004515">
    <property type="term" value="F:nicotinate-nucleotide adenylyltransferase activity"/>
    <property type="evidence" value="ECO:0007669"/>
    <property type="project" value="UniProtKB-UniRule"/>
</dbReference>
<comment type="similarity">
    <text evidence="3 11">Belongs to the NadD family.</text>
</comment>
<evidence type="ECO:0000256" key="5">
    <source>
        <dbReference type="ARBA" id="ARBA00022679"/>
    </source>
</evidence>
<dbReference type="NCBIfam" id="NF000840">
    <property type="entry name" value="PRK00071.1-3"/>
    <property type="match status" value="1"/>
</dbReference>
<comment type="pathway">
    <text evidence="2 11">Cofactor biosynthesis; NAD(+) biosynthesis; deamido-NAD(+) from nicotinate D-ribonucleotide: step 1/1.</text>
</comment>
<evidence type="ECO:0000256" key="1">
    <source>
        <dbReference type="ARBA" id="ARBA00002324"/>
    </source>
</evidence>
<keyword evidence="7 11" id="KW-0547">Nucleotide-binding</keyword>
<dbReference type="PANTHER" id="PTHR39321">
    <property type="entry name" value="NICOTINATE-NUCLEOTIDE ADENYLYLTRANSFERASE-RELATED"/>
    <property type="match status" value="1"/>
</dbReference>
<dbReference type="InterPro" id="IPR014729">
    <property type="entry name" value="Rossmann-like_a/b/a_fold"/>
</dbReference>
<dbReference type="EC" id="2.7.7.18" evidence="11"/>
<dbReference type="Gene3D" id="3.40.50.620">
    <property type="entry name" value="HUPs"/>
    <property type="match status" value="1"/>
</dbReference>
<feature type="domain" description="Cytidyltransferase-like" evidence="12">
    <location>
        <begin position="8"/>
        <end position="192"/>
    </location>
</feature>
<dbReference type="Pfam" id="PF01467">
    <property type="entry name" value="CTP_transf_like"/>
    <property type="match status" value="1"/>
</dbReference>
<dbReference type="PANTHER" id="PTHR39321:SF3">
    <property type="entry name" value="PHOSPHOPANTETHEINE ADENYLYLTRANSFERASE"/>
    <property type="match status" value="1"/>
</dbReference>
<dbReference type="GO" id="GO:0009435">
    <property type="term" value="P:NAD+ biosynthetic process"/>
    <property type="evidence" value="ECO:0007669"/>
    <property type="project" value="UniProtKB-UniRule"/>
</dbReference>
<evidence type="ECO:0000256" key="8">
    <source>
        <dbReference type="ARBA" id="ARBA00022840"/>
    </source>
</evidence>
<evidence type="ECO:0000256" key="11">
    <source>
        <dbReference type="HAMAP-Rule" id="MF_00244"/>
    </source>
</evidence>
<dbReference type="AlphaFoldDB" id="A0A2X0SIG2"/>
<dbReference type="NCBIfam" id="TIGR00125">
    <property type="entry name" value="cyt_tran_rel"/>
    <property type="match status" value="1"/>
</dbReference>
<keyword evidence="9 11" id="KW-0520">NAD</keyword>
<evidence type="ECO:0000256" key="3">
    <source>
        <dbReference type="ARBA" id="ARBA00009014"/>
    </source>
</evidence>
<dbReference type="InterPro" id="IPR004821">
    <property type="entry name" value="Cyt_trans-like"/>
</dbReference>
<evidence type="ECO:0000259" key="12">
    <source>
        <dbReference type="Pfam" id="PF01467"/>
    </source>
</evidence>
<proteinExistence type="inferred from homology"/>
<dbReference type="GO" id="GO:0005524">
    <property type="term" value="F:ATP binding"/>
    <property type="evidence" value="ECO:0007669"/>
    <property type="project" value="UniProtKB-KW"/>
</dbReference>
<name>A0A2X0SIG2_9PROT</name>
<comment type="catalytic activity">
    <reaction evidence="10 11">
        <text>nicotinate beta-D-ribonucleotide + ATP + H(+) = deamido-NAD(+) + diphosphate</text>
        <dbReference type="Rhea" id="RHEA:22860"/>
        <dbReference type="ChEBI" id="CHEBI:15378"/>
        <dbReference type="ChEBI" id="CHEBI:30616"/>
        <dbReference type="ChEBI" id="CHEBI:33019"/>
        <dbReference type="ChEBI" id="CHEBI:57502"/>
        <dbReference type="ChEBI" id="CHEBI:58437"/>
        <dbReference type="EC" id="2.7.7.18"/>
    </reaction>
</comment>
<gene>
    <name evidence="11 13" type="primary">nadD</name>
    <name evidence="13" type="ORF">NITFAB_0284</name>
</gene>
<dbReference type="NCBIfam" id="TIGR00482">
    <property type="entry name" value="nicotinate (nicotinamide) nucleotide adenylyltransferase"/>
    <property type="match status" value="1"/>
</dbReference>
<dbReference type="SUPFAM" id="SSF52374">
    <property type="entry name" value="Nucleotidylyl transferase"/>
    <property type="match status" value="1"/>
</dbReference>
<evidence type="ECO:0000256" key="6">
    <source>
        <dbReference type="ARBA" id="ARBA00022695"/>
    </source>
</evidence>
<sequence>MSPVPIGILGGTFDPIHNGHLRLAQEALEQCSLGVIRFVPGGTPPHRNTPRASAEQRLDMVRLALHGNQSFELDDREIFRIDPCYTVDTLSMLRAELGATQPLCLLMGGDAFLTLDSWHQWKQLFELSHIVVMQRGGQPLGNAVNGASVPLREEYQARLAIAPRILHESPAGAVLVVDMPVLEISATDIRKRCAERRSIRYLVPDSVADYIKFHHFYT</sequence>
<dbReference type="CDD" id="cd02165">
    <property type="entry name" value="NMNAT"/>
    <property type="match status" value="1"/>
</dbReference>
<accession>A0A2X0SIG2</accession>
<keyword evidence="4 11" id="KW-0662">Pyridine nucleotide biosynthesis</keyword>
<keyword evidence="6 11" id="KW-0548">Nucleotidyltransferase</keyword>
<evidence type="ECO:0000313" key="13">
    <source>
        <dbReference type="EMBL" id="SPS04695.1"/>
    </source>
</evidence>
<evidence type="ECO:0000256" key="9">
    <source>
        <dbReference type="ARBA" id="ARBA00023027"/>
    </source>
</evidence>
<evidence type="ECO:0000256" key="10">
    <source>
        <dbReference type="ARBA" id="ARBA00048721"/>
    </source>
</evidence>